<feature type="transmembrane region" description="Helical" evidence="2">
    <location>
        <begin position="82"/>
        <end position="101"/>
    </location>
</feature>
<dbReference type="RefSeq" id="WP_205173425.1">
    <property type="nucleotide sequence ID" value="NZ_JAFBDZ010000002.1"/>
</dbReference>
<dbReference type="InterPro" id="IPR003148">
    <property type="entry name" value="RCK_N"/>
</dbReference>
<feature type="transmembrane region" description="Helical" evidence="2">
    <location>
        <begin position="24"/>
        <end position="46"/>
    </location>
</feature>
<comment type="subcellular location">
    <subcellularLocation>
        <location evidence="1">Cell membrane</location>
        <topology evidence="1">Multi-pass membrane protein</topology>
    </subcellularLocation>
</comment>
<dbReference type="SUPFAM" id="SSF51735">
    <property type="entry name" value="NAD(P)-binding Rossmann-fold domains"/>
    <property type="match status" value="1"/>
</dbReference>
<keyword evidence="4" id="KW-0813">Transport</keyword>
<proteinExistence type="predicted"/>
<keyword evidence="2" id="KW-1133">Transmembrane helix</keyword>
<protein>
    <submittedName>
        <fullName evidence="4">Voltage-gated potassium channel</fullName>
    </submittedName>
</protein>
<dbReference type="InterPro" id="IPR013099">
    <property type="entry name" value="K_chnl_dom"/>
</dbReference>
<organism evidence="4 5">
    <name type="scientific">Rossellomorea pakistanensis</name>
    <dbReference type="NCBI Taxonomy" id="992288"/>
    <lineage>
        <taxon>Bacteria</taxon>
        <taxon>Bacillati</taxon>
        <taxon>Bacillota</taxon>
        <taxon>Bacilli</taxon>
        <taxon>Bacillales</taxon>
        <taxon>Bacillaceae</taxon>
        <taxon>Rossellomorea</taxon>
    </lineage>
</organism>
<evidence type="ECO:0000313" key="4">
    <source>
        <dbReference type="EMBL" id="MBM7586278.1"/>
    </source>
</evidence>
<evidence type="ECO:0000313" key="5">
    <source>
        <dbReference type="Proteomes" id="UP001646157"/>
    </source>
</evidence>
<dbReference type="Pfam" id="PF07885">
    <property type="entry name" value="Ion_trans_2"/>
    <property type="match status" value="1"/>
</dbReference>
<gene>
    <name evidence="4" type="ORF">JOC86_002820</name>
</gene>
<reference evidence="4 5" key="1">
    <citation type="submission" date="2021-01" db="EMBL/GenBank/DDBJ databases">
        <title>Genomic Encyclopedia of Type Strains, Phase IV (KMG-IV): sequencing the most valuable type-strain genomes for metagenomic binning, comparative biology and taxonomic classification.</title>
        <authorList>
            <person name="Goeker M."/>
        </authorList>
    </citation>
    <scope>NUCLEOTIDE SEQUENCE [LARGE SCALE GENOMIC DNA]</scope>
    <source>
        <strain evidence="4 5">DSM 24834</strain>
    </source>
</reference>
<sequence>MIRELLKGTIDLVHIYHRFLQWPLVFRILIIALFLILTFGAAAHMVEPRTFPTIFDGVWWAIITASTVGYGDLYPSSTEGRVIGILLILAGAGFLSTYFITLASTAVTTQNAFLEGKATYSGKDHIIIIGWNERSREIIDQLISLDRQCFVILIDDTLKENPYKNHHVHFIKGKAYNDKVLKQANIHHASKGIITSDQNQNEEHADMNSILTLLAMKGMQPNLYCVVEILTKEQVANASRAGADEIIQSNKQTSYVVMNSIISQGMSKTILKLLNHLRGNNLKLISTSPEWCGKSFQELSAFLLEKNIILLGIKKGEFTGVNPPLGTVIHEDDELLVISN</sequence>
<keyword evidence="5" id="KW-1185">Reference proteome</keyword>
<feature type="domain" description="RCK N-terminal" evidence="3">
    <location>
        <begin position="123"/>
        <end position="247"/>
    </location>
</feature>
<accession>A0ABS2NEK0</accession>
<dbReference type="Pfam" id="PF02254">
    <property type="entry name" value="TrkA_N"/>
    <property type="match status" value="1"/>
</dbReference>
<comment type="caution">
    <text evidence="4">The sequence shown here is derived from an EMBL/GenBank/DDBJ whole genome shotgun (WGS) entry which is preliminary data.</text>
</comment>
<dbReference type="InterPro" id="IPR050721">
    <property type="entry name" value="Trk_Ktr_HKT_K-transport"/>
</dbReference>
<dbReference type="PANTHER" id="PTHR43833">
    <property type="entry name" value="POTASSIUM CHANNEL PROTEIN 2-RELATED-RELATED"/>
    <property type="match status" value="1"/>
</dbReference>
<evidence type="ECO:0000256" key="1">
    <source>
        <dbReference type="ARBA" id="ARBA00004651"/>
    </source>
</evidence>
<dbReference type="Gene3D" id="1.10.287.70">
    <property type="match status" value="1"/>
</dbReference>
<dbReference type="Proteomes" id="UP001646157">
    <property type="component" value="Unassembled WGS sequence"/>
</dbReference>
<evidence type="ECO:0000259" key="3">
    <source>
        <dbReference type="PROSITE" id="PS51201"/>
    </source>
</evidence>
<keyword evidence="2" id="KW-0472">Membrane</keyword>
<keyword evidence="4" id="KW-0407">Ion channel</keyword>
<dbReference type="SUPFAM" id="SSF81324">
    <property type="entry name" value="Voltage-gated potassium channels"/>
    <property type="match status" value="1"/>
</dbReference>
<keyword evidence="4" id="KW-0406">Ion transport</keyword>
<dbReference type="EMBL" id="JAFBDZ010000002">
    <property type="protein sequence ID" value="MBM7586278.1"/>
    <property type="molecule type" value="Genomic_DNA"/>
</dbReference>
<keyword evidence="2" id="KW-0812">Transmembrane</keyword>
<dbReference type="InterPro" id="IPR036291">
    <property type="entry name" value="NAD(P)-bd_dom_sf"/>
</dbReference>
<dbReference type="PROSITE" id="PS51201">
    <property type="entry name" value="RCK_N"/>
    <property type="match status" value="1"/>
</dbReference>
<name>A0ABS2NEK0_9BACI</name>
<evidence type="ECO:0000256" key="2">
    <source>
        <dbReference type="SAM" id="Phobius"/>
    </source>
</evidence>
<dbReference type="GO" id="GO:0034220">
    <property type="term" value="P:monoatomic ion transmembrane transport"/>
    <property type="evidence" value="ECO:0007669"/>
    <property type="project" value="UniProtKB-KW"/>
</dbReference>
<dbReference type="PANTHER" id="PTHR43833:SF9">
    <property type="entry name" value="POTASSIUM CHANNEL PROTEIN YUGO-RELATED"/>
    <property type="match status" value="1"/>
</dbReference>
<dbReference type="Gene3D" id="3.40.50.720">
    <property type="entry name" value="NAD(P)-binding Rossmann-like Domain"/>
    <property type="match status" value="1"/>
</dbReference>
<dbReference type="PRINTS" id="PR00169">
    <property type="entry name" value="KCHANNEL"/>
</dbReference>